<dbReference type="STRING" id="574566.I0ZAX7"/>
<dbReference type="InterPro" id="IPR011989">
    <property type="entry name" value="ARM-like"/>
</dbReference>
<proteinExistence type="predicted"/>
<dbReference type="Proteomes" id="UP000007264">
    <property type="component" value="Unassembled WGS sequence"/>
</dbReference>
<evidence type="ECO:0000259" key="1">
    <source>
        <dbReference type="Pfam" id="PF24573"/>
    </source>
</evidence>
<dbReference type="RefSeq" id="XP_005652340.1">
    <property type="nucleotide sequence ID" value="XM_005652283.1"/>
</dbReference>
<evidence type="ECO:0000313" key="2">
    <source>
        <dbReference type="EMBL" id="EIE27796.1"/>
    </source>
</evidence>
<dbReference type="InterPro" id="IPR016024">
    <property type="entry name" value="ARM-type_fold"/>
</dbReference>
<dbReference type="eggNOG" id="ENOG502QRXT">
    <property type="taxonomic scope" value="Eukaryota"/>
</dbReference>
<gene>
    <name evidence="2" type="ORF">COCSUDRAFT_55778</name>
</gene>
<feature type="domain" description="Dynein axonemal assembly factor 5 HEAT-repeat" evidence="1">
    <location>
        <begin position="234"/>
        <end position="360"/>
    </location>
</feature>
<comment type="caution">
    <text evidence="2">The sequence shown here is derived from an EMBL/GenBank/DDBJ whole genome shotgun (WGS) entry which is preliminary data.</text>
</comment>
<dbReference type="InterPro" id="IPR056497">
    <property type="entry name" value="HEAT_DAAF5"/>
</dbReference>
<reference evidence="2 3" key="1">
    <citation type="journal article" date="2012" name="Genome Biol.">
        <title>The genome of the polar eukaryotic microalga coccomyxa subellipsoidea reveals traits of cold adaptation.</title>
        <authorList>
            <person name="Blanc G."/>
            <person name="Agarkova I."/>
            <person name="Grimwood J."/>
            <person name="Kuo A."/>
            <person name="Brueggeman A."/>
            <person name="Dunigan D."/>
            <person name="Gurnon J."/>
            <person name="Ladunga I."/>
            <person name="Lindquist E."/>
            <person name="Lucas S."/>
            <person name="Pangilinan J."/>
            <person name="Proschold T."/>
            <person name="Salamov A."/>
            <person name="Schmutz J."/>
            <person name="Weeks D."/>
            <person name="Yamada T."/>
            <person name="Claverie J.M."/>
            <person name="Grigoriev I."/>
            <person name="Van Etten J."/>
            <person name="Lomsadze A."/>
            <person name="Borodovsky M."/>
        </authorList>
    </citation>
    <scope>NUCLEOTIDE SEQUENCE [LARGE SCALE GENOMIC DNA]</scope>
    <source>
        <strain evidence="2 3">C-169</strain>
    </source>
</reference>
<dbReference type="OrthoDB" id="413572at2759"/>
<keyword evidence="3" id="KW-1185">Reference proteome</keyword>
<dbReference type="PANTHER" id="PTHR16216:SF2">
    <property type="entry name" value="DYNEIN AXONEMAL ASSEMBLY FACTOR 5"/>
    <property type="match status" value="1"/>
</dbReference>
<dbReference type="KEGG" id="csl:COCSUDRAFT_55778"/>
<dbReference type="EMBL" id="AGSI01000001">
    <property type="protein sequence ID" value="EIE27796.1"/>
    <property type="molecule type" value="Genomic_DNA"/>
</dbReference>
<dbReference type="SUPFAM" id="SSF48371">
    <property type="entry name" value="ARM repeat"/>
    <property type="match status" value="1"/>
</dbReference>
<name>I0ZAX7_COCSC</name>
<sequence length="376" mass="40027">MNIQGCRCVSALVRCHSGADLCHISEQLIAMLAPLTTHRQQKVRLAAIAALTGVLPCGGQAMIPQLMACPEPHSVPIADFYQPSCRVNFFAHLATDSAVSVRQAFLLMLASWLGDAPPKEDCAAHAGSPELPNGHPLTAHRAALFPYVMALLADDSPAVAGDAVACLERLGVRHMQARLEQKAPHSMPDEEEATPSHGCGGLLWRTAADGECAHQGQAGSNAAIAIAPGKLTTPFKARPSAGFRMLVQAHLEELLSGISGDLLGWAPGPRTKAAKLLRLCLLFWESTIADHLQRLLPLLVKAYEDEGAQQHLRACCFLIGFCVPKEDWAFVFSQHVEETSASGKSSACQAVLKALQEGSDSAAAAEENALQPAVNY</sequence>
<protein>
    <recommendedName>
        <fullName evidence="1">Dynein axonemal assembly factor 5 HEAT-repeat domain-containing protein</fullName>
    </recommendedName>
</protein>
<dbReference type="Gene3D" id="1.25.10.10">
    <property type="entry name" value="Leucine-rich Repeat Variant"/>
    <property type="match status" value="1"/>
</dbReference>
<dbReference type="InterPro" id="IPR052623">
    <property type="entry name" value="DAAF5"/>
</dbReference>
<dbReference type="PANTHER" id="PTHR16216">
    <property type="entry name" value="DYNEIN ASSEMBLY FACTOR 5, AXONEMAL"/>
    <property type="match status" value="1"/>
</dbReference>
<evidence type="ECO:0000313" key="3">
    <source>
        <dbReference type="Proteomes" id="UP000007264"/>
    </source>
</evidence>
<organism evidence="2 3">
    <name type="scientific">Coccomyxa subellipsoidea (strain C-169)</name>
    <name type="common">Green microalga</name>
    <dbReference type="NCBI Taxonomy" id="574566"/>
    <lineage>
        <taxon>Eukaryota</taxon>
        <taxon>Viridiplantae</taxon>
        <taxon>Chlorophyta</taxon>
        <taxon>core chlorophytes</taxon>
        <taxon>Trebouxiophyceae</taxon>
        <taxon>Trebouxiophyceae incertae sedis</taxon>
        <taxon>Coccomyxaceae</taxon>
        <taxon>Coccomyxa</taxon>
        <taxon>Coccomyxa subellipsoidea</taxon>
    </lineage>
</organism>
<accession>I0ZAX7</accession>
<dbReference type="GeneID" id="17045811"/>
<dbReference type="AlphaFoldDB" id="I0ZAX7"/>
<dbReference type="Pfam" id="PF24573">
    <property type="entry name" value="HEAT_DAAF5"/>
    <property type="match status" value="1"/>
</dbReference>